<organism evidence="2 3">
    <name type="scientific">Acetitomaculum ruminis DSM 5522</name>
    <dbReference type="NCBI Taxonomy" id="1120918"/>
    <lineage>
        <taxon>Bacteria</taxon>
        <taxon>Bacillati</taxon>
        <taxon>Bacillota</taxon>
        <taxon>Clostridia</taxon>
        <taxon>Lachnospirales</taxon>
        <taxon>Lachnospiraceae</taxon>
        <taxon>Acetitomaculum</taxon>
    </lineage>
</organism>
<evidence type="ECO:0000313" key="2">
    <source>
        <dbReference type="EMBL" id="SFB27437.1"/>
    </source>
</evidence>
<evidence type="ECO:0000313" key="3">
    <source>
        <dbReference type="Proteomes" id="UP000198838"/>
    </source>
</evidence>
<evidence type="ECO:0008006" key="4">
    <source>
        <dbReference type="Google" id="ProtNLM"/>
    </source>
</evidence>
<accession>A0A1I0ZPJ0</accession>
<keyword evidence="1" id="KW-0732">Signal</keyword>
<proteinExistence type="predicted"/>
<dbReference type="Proteomes" id="UP000198838">
    <property type="component" value="Unassembled WGS sequence"/>
</dbReference>
<gene>
    <name evidence="2" type="ORF">SAMN05216249_11667</name>
</gene>
<feature type="non-terminal residue" evidence="2">
    <location>
        <position position="172"/>
    </location>
</feature>
<keyword evidence="3" id="KW-1185">Reference proteome</keyword>
<feature type="chain" id="PRO_5011652302" description="Iron Transport-associated domain-containing protein" evidence="1">
    <location>
        <begin position="31"/>
        <end position="172"/>
    </location>
</feature>
<reference evidence="2 3" key="1">
    <citation type="submission" date="2016-10" db="EMBL/GenBank/DDBJ databases">
        <authorList>
            <person name="de Groot N.N."/>
        </authorList>
    </citation>
    <scope>NUCLEOTIDE SEQUENCE [LARGE SCALE GENOMIC DNA]</scope>
    <source>
        <strain evidence="2 3">DSM 5522</strain>
    </source>
</reference>
<dbReference type="STRING" id="1120918.SAMN05216249_11667"/>
<dbReference type="RefSeq" id="WP_143088302.1">
    <property type="nucleotide sequence ID" value="NZ_FOJY01000016.1"/>
</dbReference>
<feature type="signal peptide" evidence="1">
    <location>
        <begin position="1"/>
        <end position="30"/>
    </location>
</feature>
<dbReference type="OrthoDB" id="2066353at2"/>
<dbReference type="AlphaFoldDB" id="A0A1I0ZPJ0"/>
<dbReference type="EMBL" id="FOJY01000016">
    <property type="protein sequence ID" value="SFB27437.1"/>
    <property type="molecule type" value="Genomic_DNA"/>
</dbReference>
<protein>
    <recommendedName>
        <fullName evidence="4">Iron Transport-associated domain-containing protein</fullName>
    </recommendedName>
</protein>
<evidence type="ECO:0000256" key="1">
    <source>
        <dbReference type="SAM" id="SignalP"/>
    </source>
</evidence>
<name>A0A1I0ZPJ0_9FIRM</name>
<sequence>MKIRPKKITALALSALMLAAPVLDVIPAFAKTKDLVIDSAKEAATQETALTITNNTNMFKAVSAKLVKEEDTTYLVMALSGSGYRELYLGTYEKAVANGDGTKDKGNDSWIHGYLNNDSKYEFKIPLTDDMLSGKSVAVTAISNSYYEKYLNGTNDLARIFYPRQFQIDVEK</sequence>